<feature type="region of interest" description="Disordered" evidence="2">
    <location>
        <begin position="125"/>
        <end position="151"/>
    </location>
</feature>
<evidence type="ECO:0000313" key="4">
    <source>
        <dbReference type="EMBL" id="KFM71222.1"/>
    </source>
</evidence>
<dbReference type="InterPro" id="IPR036397">
    <property type="entry name" value="RNaseH_sf"/>
</dbReference>
<evidence type="ECO:0000313" key="5">
    <source>
        <dbReference type="Proteomes" id="UP000054359"/>
    </source>
</evidence>
<dbReference type="SUPFAM" id="SSF46689">
    <property type="entry name" value="Homeodomain-like"/>
    <property type="match status" value="1"/>
</dbReference>
<protein>
    <submittedName>
        <fullName evidence="4">Transposable element Tcb1 transposase</fullName>
    </submittedName>
</protein>
<dbReference type="GO" id="GO:0005634">
    <property type="term" value="C:nucleus"/>
    <property type="evidence" value="ECO:0007669"/>
    <property type="project" value="UniProtKB-SubCell"/>
</dbReference>
<sequence length="363" mass="41411">MTQRTHLDDFLRGRIIGRLECGRTQLEVSDELGIAQSVISRLWQRFKDDGNVSRRYSTGRPRVTTTNEDRRARTSDTFPVFARHKASGGARFGLHRFPEIECAGKLLQYFETRTKKSLRQGICGPAGADGQGFMSKTKPRGRSPHRTRQQKTCNVWPMSKIMKIFNSRHEATRVVQVKTSNGYLHDGRIRVWRHRGERMLNSCVMHRHTGSAPGIMVWSGIGYHSRTPLVRIAGTLNSQRYISEVMEPVLLPYLLGLPTAILQQDNARPHVARIVQVFFVNLQIELLLWPARSPDLSPIEKMWSMVAEWLTQITSQAATPDKLWKRVEAAWSALLQERTQNLFESMPRRVAAVICNDGGYSGY</sequence>
<reference evidence="4 5" key="1">
    <citation type="submission" date="2013-11" db="EMBL/GenBank/DDBJ databases">
        <title>Genome sequencing of Stegodyphus mimosarum.</title>
        <authorList>
            <person name="Bechsgaard J."/>
        </authorList>
    </citation>
    <scope>NUCLEOTIDE SEQUENCE [LARGE SCALE GENOMIC DNA]</scope>
</reference>
<dbReference type="InterPro" id="IPR009057">
    <property type="entry name" value="Homeodomain-like_sf"/>
</dbReference>
<accession>A0A087U1I3</accession>
<dbReference type="GO" id="GO:0003676">
    <property type="term" value="F:nucleic acid binding"/>
    <property type="evidence" value="ECO:0007669"/>
    <property type="project" value="InterPro"/>
</dbReference>
<dbReference type="Gene3D" id="3.30.420.10">
    <property type="entry name" value="Ribonuclease H-like superfamily/Ribonuclease H"/>
    <property type="match status" value="1"/>
</dbReference>
<proteinExistence type="predicted"/>
<feature type="domain" description="Tc1-like transposase DDE" evidence="3">
    <location>
        <begin position="188"/>
        <end position="312"/>
    </location>
</feature>
<feature type="non-terminal residue" evidence="4">
    <location>
        <position position="363"/>
    </location>
</feature>
<evidence type="ECO:0000256" key="2">
    <source>
        <dbReference type="SAM" id="MobiDB-lite"/>
    </source>
</evidence>
<dbReference type="EMBL" id="KK117708">
    <property type="protein sequence ID" value="KFM71222.1"/>
    <property type="molecule type" value="Genomic_DNA"/>
</dbReference>
<comment type="subcellular location">
    <subcellularLocation>
        <location evidence="1">Nucleus</location>
    </subcellularLocation>
</comment>
<dbReference type="OrthoDB" id="10006939at2759"/>
<organism evidence="4 5">
    <name type="scientific">Stegodyphus mimosarum</name>
    <name type="common">African social velvet spider</name>
    <dbReference type="NCBI Taxonomy" id="407821"/>
    <lineage>
        <taxon>Eukaryota</taxon>
        <taxon>Metazoa</taxon>
        <taxon>Ecdysozoa</taxon>
        <taxon>Arthropoda</taxon>
        <taxon>Chelicerata</taxon>
        <taxon>Arachnida</taxon>
        <taxon>Araneae</taxon>
        <taxon>Araneomorphae</taxon>
        <taxon>Entelegynae</taxon>
        <taxon>Eresoidea</taxon>
        <taxon>Eresidae</taxon>
        <taxon>Stegodyphus</taxon>
    </lineage>
</organism>
<gene>
    <name evidence="4" type="ORF">X975_14062</name>
</gene>
<evidence type="ECO:0000259" key="3">
    <source>
        <dbReference type="Pfam" id="PF13358"/>
    </source>
</evidence>
<feature type="compositionally biased region" description="Basic residues" evidence="2">
    <location>
        <begin position="137"/>
        <end position="149"/>
    </location>
</feature>
<evidence type="ECO:0000256" key="1">
    <source>
        <dbReference type="ARBA" id="ARBA00004123"/>
    </source>
</evidence>
<name>A0A087U1I3_STEMI</name>
<dbReference type="AlphaFoldDB" id="A0A087U1I3"/>
<dbReference type="InterPro" id="IPR038717">
    <property type="entry name" value="Tc1-like_DDE_dom"/>
</dbReference>
<keyword evidence="5" id="KW-1185">Reference proteome</keyword>
<dbReference type="Pfam" id="PF13358">
    <property type="entry name" value="DDE_3"/>
    <property type="match status" value="1"/>
</dbReference>
<dbReference type="Proteomes" id="UP000054359">
    <property type="component" value="Unassembled WGS sequence"/>
</dbReference>